<dbReference type="GO" id="GO:0005524">
    <property type="term" value="F:ATP binding"/>
    <property type="evidence" value="ECO:0007669"/>
    <property type="project" value="UniProtKB-UniRule"/>
</dbReference>
<organism evidence="7 8">
    <name type="scientific">Lancefieldella parvula (strain ATCC 33793 / DSM 20469 / CCUG 32760 / JCM 10300 / KCTC 3663 / VPI 0546 / 1246)</name>
    <name type="common">Atopobium parvulum</name>
    <dbReference type="NCBI Taxonomy" id="521095"/>
    <lineage>
        <taxon>Bacteria</taxon>
        <taxon>Bacillati</taxon>
        <taxon>Actinomycetota</taxon>
        <taxon>Coriobacteriia</taxon>
        <taxon>Coriobacteriales</taxon>
        <taxon>Atopobiaceae</taxon>
        <taxon>Lancefieldella</taxon>
    </lineage>
</organism>
<sequence>MADVDIDREALRKEIDAALHGKKKEPQPPAGFELNQHSSVKHVIGVVSGKGGVGKSFVTGILATNLARAGKRVGILDGDITGPSIPRMFGISDKRSYGVEEQLIPIEDTNGIKIMSANLVLQNETDPVLWRGPVVAGAIQQFYSQCNWGDLDYLLIDMPPGTGDVALTVFQSLPVEGVVIVSSPQDLVQMVVGKAVRMAEMMHVPVLGLIENMAYITCPHCDERIEPYGPSKLAETAAAFNLKPLGQLPMDAIFAQIADKGTFSTDLPEGLVPDATQSVLDL</sequence>
<dbReference type="Pfam" id="PF10609">
    <property type="entry name" value="ParA"/>
    <property type="match status" value="1"/>
</dbReference>
<dbReference type="GO" id="GO:0046872">
    <property type="term" value="F:metal ion binding"/>
    <property type="evidence" value="ECO:0007669"/>
    <property type="project" value="UniProtKB-KW"/>
</dbReference>
<dbReference type="RefSeq" id="WP_012809029.1">
    <property type="nucleotide sequence ID" value="NC_013203.1"/>
</dbReference>
<name>C8W7D2_LANP1</name>
<keyword evidence="4 6" id="KW-0408">Iron</keyword>
<dbReference type="eggNOG" id="COG0489">
    <property type="taxonomic scope" value="Bacteria"/>
</dbReference>
<protein>
    <recommendedName>
        <fullName evidence="6">Iron-sulfur cluster carrier protein</fullName>
    </recommendedName>
</protein>
<feature type="binding site" evidence="6">
    <location>
        <begin position="49"/>
        <end position="56"/>
    </location>
    <ligand>
        <name>ATP</name>
        <dbReference type="ChEBI" id="CHEBI:30616"/>
    </ligand>
</feature>
<evidence type="ECO:0000256" key="4">
    <source>
        <dbReference type="ARBA" id="ARBA00023004"/>
    </source>
</evidence>
<evidence type="ECO:0000256" key="6">
    <source>
        <dbReference type="HAMAP-Rule" id="MF_02040"/>
    </source>
</evidence>
<dbReference type="AlphaFoldDB" id="C8W7D2"/>
<dbReference type="GO" id="GO:0140663">
    <property type="term" value="F:ATP-dependent FeS chaperone activity"/>
    <property type="evidence" value="ECO:0007669"/>
    <property type="project" value="InterPro"/>
</dbReference>
<evidence type="ECO:0000313" key="8">
    <source>
        <dbReference type="Proteomes" id="UP000000960"/>
    </source>
</evidence>
<dbReference type="GO" id="GO:0016887">
    <property type="term" value="F:ATP hydrolysis activity"/>
    <property type="evidence" value="ECO:0007669"/>
    <property type="project" value="UniProtKB-UniRule"/>
</dbReference>
<dbReference type="HAMAP" id="MF_02040">
    <property type="entry name" value="Mrp_NBP35"/>
    <property type="match status" value="1"/>
</dbReference>
<dbReference type="HOGENOM" id="CLU_024839_0_2_11"/>
<dbReference type="InterPro" id="IPR027417">
    <property type="entry name" value="P-loop_NTPase"/>
</dbReference>
<dbReference type="KEGG" id="apv:Apar_0943"/>
<dbReference type="SUPFAM" id="SSF52540">
    <property type="entry name" value="P-loop containing nucleoside triphosphate hydrolases"/>
    <property type="match status" value="1"/>
</dbReference>
<dbReference type="PANTHER" id="PTHR42961">
    <property type="entry name" value="IRON-SULFUR PROTEIN NUBPL"/>
    <property type="match status" value="1"/>
</dbReference>
<dbReference type="GO" id="GO:0016226">
    <property type="term" value="P:iron-sulfur cluster assembly"/>
    <property type="evidence" value="ECO:0007669"/>
    <property type="project" value="InterPro"/>
</dbReference>
<evidence type="ECO:0000256" key="3">
    <source>
        <dbReference type="ARBA" id="ARBA00022840"/>
    </source>
</evidence>
<dbReference type="FunFam" id="3.40.50.300:FF:001119">
    <property type="entry name" value="Iron-sulfur cluster carrier protein"/>
    <property type="match status" value="1"/>
</dbReference>
<comment type="similarity">
    <text evidence="6">Belongs to the Mrp/NBP35 ATP-binding proteins family.</text>
</comment>
<comment type="function">
    <text evidence="6">Binds and transfers iron-sulfur (Fe-S) clusters to target apoproteins. Can hydrolyze ATP.</text>
</comment>
<evidence type="ECO:0000256" key="2">
    <source>
        <dbReference type="ARBA" id="ARBA00022741"/>
    </source>
</evidence>
<dbReference type="STRING" id="521095.Apar_0943"/>
<reference evidence="7 8" key="1">
    <citation type="journal article" date="2009" name="Stand. Genomic Sci.">
        <title>Complete genome sequence of Atopobium parvulum type strain (IPP 1246).</title>
        <authorList>
            <person name="Copeland A."/>
            <person name="Sikorski J."/>
            <person name="Lapidus A."/>
            <person name="Nolan M."/>
            <person name="Del Rio T.G."/>
            <person name="Lucas S."/>
            <person name="Chen F."/>
            <person name="Tice H."/>
            <person name="Pitluck S."/>
            <person name="Cheng J.F."/>
            <person name="Pukall R."/>
            <person name="Chertkov O."/>
            <person name="Brettin T."/>
            <person name="Han C."/>
            <person name="Detter J.C."/>
            <person name="Kuske C."/>
            <person name="Bruce D."/>
            <person name="Goodwin L."/>
            <person name="Ivanova N."/>
            <person name="Mavromatis K."/>
            <person name="Mikhailova N."/>
            <person name="Chen A."/>
            <person name="Palaniappan K."/>
            <person name="Chain P."/>
            <person name="Rohde M."/>
            <person name="Goker M."/>
            <person name="Bristow J."/>
            <person name="Eisen J.A."/>
            <person name="Markowitz V."/>
            <person name="Hugenholtz P."/>
            <person name="Kyrpides N.C."/>
            <person name="Klenk H.P."/>
            <person name="Detter J.C."/>
        </authorList>
    </citation>
    <scope>NUCLEOTIDE SEQUENCE [LARGE SCALE GENOMIC DNA]</scope>
    <source>
        <strain evidence="8">ATCC 33793 / DSM 20469 / CCUG 32760 / JCM 10300 / KCTC 3663 / VPI 0546 / 1246</strain>
    </source>
</reference>
<keyword evidence="2 6" id="KW-0547">Nucleotide-binding</keyword>
<proteinExistence type="inferred from homology"/>
<dbReference type="CDD" id="cd02037">
    <property type="entry name" value="Mrp_NBP35"/>
    <property type="match status" value="1"/>
</dbReference>
<evidence type="ECO:0000256" key="5">
    <source>
        <dbReference type="ARBA" id="ARBA00023014"/>
    </source>
</evidence>
<keyword evidence="3 6" id="KW-0067">ATP-binding</keyword>
<dbReference type="Proteomes" id="UP000000960">
    <property type="component" value="Chromosome"/>
</dbReference>
<dbReference type="PROSITE" id="PS01215">
    <property type="entry name" value="MRP"/>
    <property type="match status" value="1"/>
</dbReference>
<evidence type="ECO:0000313" key="7">
    <source>
        <dbReference type="EMBL" id="ACV51372.1"/>
    </source>
</evidence>
<accession>C8W7D2</accession>
<dbReference type="OrthoDB" id="9809679at2"/>
<dbReference type="GO" id="GO:0051539">
    <property type="term" value="F:4 iron, 4 sulfur cluster binding"/>
    <property type="evidence" value="ECO:0007669"/>
    <property type="project" value="TreeGrafter"/>
</dbReference>
<keyword evidence="1 6" id="KW-0479">Metal-binding</keyword>
<comment type="subunit">
    <text evidence="6">Homodimer.</text>
</comment>
<dbReference type="InterPro" id="IPR033756">
    <property type="entry name" value="YlxH/NBP35"/>
</dbReference>
<dbReference type="Gene3D" id="3.40.50.300">
    <property type="entry name" value="P-loop containing nucleotide triphosphate hydrolases"/>
    <property type="match status" value="1"/>
</dbReference>
<keyword evidence="8" id="KW-1185">Reference proteome</keyword>
<dbReference type="GeneID" id="84806471"/>
<dbReference type="InterPro" id="IPR000808">
    <property type="entry name" value="Mrp-like_CS"/>
</dbReference>
<dbReference type="EMBL" id="CP001721">
    <property type="protein sequence ID" value="ACV51372.1"/>
    <property type="molecule type" value="Genomic_DNA"/>
</dbReference>
<keyword evidence="6" id="KW-0378">Hydrolase</keyword>
<evidence type="ECO:0000256" key="1">
    <source>
        <dbReference type="ARBA" id="ARBA00022723"/>
    </source>
</evidence>
<dbReference type="PANTHER" id="PTHR42961:SF2">
    <property type="entry name" value="IRON-SULFUR PROTEIN NUBPL"/>
    <property type="match status" value="1"/>
</dbReference>
<keyword evidence="5 6" id="KW-0411">Iron-sulfur</keyword>
<gene>
    <name evidence="7" type="ordered locus">Apar_0943</name>
</gene>
<dbReference type="InterPro" id="IPR019591">
    <property type="entry name" value="Mrp/NBP35_ATP-bd"/>
</dbReference>
<dbReference type="InterPro" id="IPR044304">
    <property type="entry name" value="NUBPL-like"/>
</dbReference>